<accession>A9AVI1</accession>
<organism evidence="10 11">
    <name type="scientific">Herpetosiphon aurantiacus (strain ATCC 23779 / DSM 785 / 114-95)</name>
    <dbReference type="NCBI Taxonomy" id="316274"/>
    <lineage>
        <taxon>Bacteria</taxon>
        <taxon>Bacillati</taxon>
        <taxon>Chloroflexota</taxon>
        <taxon>Chloroflexia</taxon>
        <taxon>Herpetosiphonales</taxon>
        <taxon>Herpetosiphonaceae</taxon>
        <taxon>Herpetosiphon</taxon>
    </lineage>
</organism>
<dbReference type="GO" id="GO:0003994">
    <property type="term" value="F:aconitate hydratase activity"/>
    <property type="evidence" value="ECO:0007669"/>
    <property type="project" value="UniProtKB-EC"/>
</dbReference>
<dbReference type="InterPro" id="IPR015931">
    <property type="entry name" value="Acnase/IPM_dHydase_lsu_aba_1/3"/>
</dbReference>
<keyword evidence="11" id="KW-1185">Reference proteome</keyword>
<comment type="catalytic activity">
    <reaction evidence="7">
        <text>citrate = D-threo-isocitrate</text>
        <dbReference type="Rhea" id="RHEA:10336"/>
        <dbReference type="ChEBI" id="CHEBI:15562"/>
        <dbReference type="ChEBI" id="CHEBI:16947"/>
        <dbReference type="EC" id="4.2.1.3"/>
    </reaction>
</comment>
<evidence type="ECO:0000256" key="6">
    <source>
        <dbReference type="ARBA" id="ARBA00023239"/>
    </source>
</evidence>
<keyword evidence="5 7" id="KW-0411">Iron-sulfur</keyword>
<keyword evidence="7" id="KW-0004">4Fe-4S</keyword>
<keyword evidence="3" id="KW-0479">Metal-binding</keyword>
<dbReference type="BioCyc" id="HAUR316274:GHYA-2058-MONOMER"/>
<dbReference type="NCBIfam" id="TIGR01341">
    <property type="entry name" value="aconitase_1"/>
    <property type="match status" value="1"/>
</dbReference>
<evidence type="ECO:0000256" key="1">
    <source>
        <dbReference type="ARBA" id="ARBA00001966"/>
    </source>
</evidence>
<dbReference type="InterPro" id="IPR036008">
    <property type="entry name" value="Aconitase_4Fe-4S_dom"/>
</dbReference>
<reference evidence="10 11" key="1">
    <citation type="journal article" date="2011" name="Stand. Genomic Sci.">
        <title>Complete genome sequence of the filamentous gliding predatory bacterium Herpetosiphon aurantiacus type strain (114-95(T)).</title>
        <authorList>
            <person name="Kiss H."/>
            <person name="Nett M."/>
            <person name="Domin N."/>
            <person name="Martin K."/>
            <person name="Maresca J.A."/>
            <person name="Copeland A."/>
            <person name="Lapidus A."/>
            <person name="Lucas S."/>
            <person name="Berry K.W."/>
            <person name="Glavina Del Rio T."/>
            <person name="Dalin E."/>
            <person name="Tice H."/>
            <person name="Pitluck S."/>
            <person name="Richardson P."/>
            <person name="Bruce D."/>
            <person name="Goodwin L."/>
            <person name="Han C."/>
            <person name="Detter J.C."/>
            <person name="Schmutz J."/>
            <person name="Brettin T."/>
            <person name="Land M."/>
            <person name="Hauser L."/>
            <person name="Kyrpides N.C."/>
            <person name="Ivanova N."/>
            <person name="Goker M."/>
            <person name="Woyke T."/>
            <person name="Klenk H.P."/>
            <person name="Bryant D.A."/>
        </authorList>
    </citation>
    <scope>NUCLEOTIDE SEQUENCE [LARGE SCALE GENOMIC DNA]</scope>
    <source>
        <strain evidence="11">ATCC 23779 / DSM 785 / 114-95</strain>
    </source>
</reference>
<evidence type="ECO:0000313" key="10">
    <source>
        <dbReference type="EMBL" id="ABX04672.1"/>
    </source>
</evidence>
<keyword evidence="4 7" id="KW-0408">Iron</keyword>
<dbReference type="NCBIfam" id="NF006757">
    <property type="entry name" value="PRK09277.1"/>
    <property type="match status" value="1"/>
</dbReference>
<dbReference type="InterPro" id="IPR015928">
    <property type="entry name" value="Aconitase/3IPM_dehydase_swvl"/>
</dbReference>
<comment type="function">
    <text evidence="7">Catalyzes the isomerization of citrate to isocitrate via cis-aconitate.</text>
</comment>
<comment type="similarity">
    <text evidence="2 7">Belongs to the aconitase/IPM isomerase family.</text>
</comment>
<dbReference type="Pfam" id="PF00330">
    <property type="entry name" value="Aconitase"/>
    <property type="match status" value="1"/>
</dbReference>
<dbReference type="PRINTS" id="PR00415">
    <property type="entry name" value="ACONITASE"/>
</dbReference>
<dbReference type="AlphaFoldDB" id="A9AVI1"/>
<feature type="domain" description="Aconitase A/isopropylmalate dehydratase small subunit swivel" evidence="9">
    <location>
        <begin position="686"/>
        <end position="812"/>
    </location>
</feature>
<evidence type="ECO:0000256" key="2">
    <source>
        <dbReference type="ARBA" id="ARBA00007185"/>
    </source>
</evidence>
<dbReference type="FunFam" id="3.20.19.10:FF:000001">
    <property type="entry name" value="Aconitate hydratase"/>
    <property type="match status" value="1"/>
</dbReference>
<dbReference type="InterPro" id="IPR006249">
    <property type="entry name" value="Aconitase/IRP2"/>
</dbReference>
<evidence type="ECO:0000256" key="5">
    <source>
        <dbReference type="ARBA" id="ARBA00023014"/>
    </source>
</evidence>
<dbReference type="KEGG" id="hau:Haur_2029"/>
<evidence type="ECO:0000256" key="4">
    <source>
        <dbReference type="ARBA" id="ARBA00023004"/>
    </source>
</evidence>
<dbReference type="HOGENOM" id="CLU_013476_2_1_0"/>
<dbReference type="Proteomes" id="UP000000787">
    <property type="component" value="Chromosome"/>
</dbReference>
<dbReference type="eggNOG" id="COG1048">
    <property type="taxonomic scope" value="Bacteria"/>
</dbReference>
<dbReference type="InterPro" id="IPR000573">
    <property type="entry name" value="AconitaseA/IPMdHydase_ssu_swvl"/>
</dbReference>
<dbReference type="Gene3D" id="3.20.19.10">
    <property type="entry name" value="Aconitase, domain 4"/>
    <property type="match status" value="1"/>
</dbReference>
<dbReference type="PANTHER" id="PTHR11670">
    <property type="entry name" value="ACONITASE/IRON-RESPONSIVE ELEMENT FAMILY MEMBER"/>
    <property type="match status" value="1"/>
</dbReference>
<dbReference type="GO" id="GO:0046872">
    <property type="term" value="F:metal ion binding"/>
    <property type="evidence" value="ECO:0007669"/>
    <property type="project" value="UniProtKB-KW"/>
</dbReference>
<dbReference type="EC" id="4.2.1.3" evidence="7"/>
<feature type="domain" description="Aconitase/3-isopropylmalate dehydratase large subunit alpha/beta/alpha" evidence="8">
    <location>
        <begin position="81"/>
        <end position="559"/>
    </location>
</feature>
<dbReference type="Pfam" id="PF00694">
    <property type="entry name" value="Aconitase_C"/>
    <property type="match status" value="1"/>
</dbReference>
<sequence length="895" mass="96728">MQTVNPAFQRSLECAGQTYRVWSIQALASSYQLELETLPFSLRLLLEAQLRAFGRGLSDLAAIEALINQLQQPDIAQPKVVIPYLPARVLLQDFTGVPVFVDLAAIREAVAEAGGDPSLVNPVVPTDVVVDHSIIVDVAGVPNAFAINTRYEFERNQERYHLLRWSEAAFKHVRVFPPGSGIVHQINLEHLATVVQTQVTATGELMLPDSVCGTDSHTTMINGLGVLGWGVGGIEAEAVMLGYPLMLTLPSVVGVELTGSLRPGVTTTDLVLSLTQRLRQAGVVEQFVEFCGTGVNQLSIAERATIANMAPEYGATCGYFPVDAETIRYLQTTGRSAELIQQVEAYYQFQGLFRQPNAQLPQFAKLIQFDLATVEACVAGPARPQDRLSLRAVPASVVAATQPKQQPITVALDDQTYRLDHGALLLAAITSCTNTSNPAVMLAAGVLAQQAVARGLRVPRYVKTSLSPGSRVVTTYLQEAGLLPALETLGFQIVGYGCMTCSGSSGPIHPQLSQAVAEQGLMASGVLSGNRNFEGRIHPAIRLNYLASPPLVIAYALAGTMNIDLETEPLGYGSDGQAVYLADIWPREQTIQALLANLIKPSMFHKHYQQPVIPAEWQAITIEKTLFYPWATQSTYLKRPHYIHGKSNQSPSIIKDARVLALLGDSITTDHISPGGAIDPKGEAGRYLLEQGVAPSDFNAYGARRGNHELMVRGGFANARLKNQLLAGIEGGFSLHQPSGQQDTIYATAMRYATTNTPLIILAGNEYGSGSSRDWAAKAPKLLGVQAVLAASFERIHRANLVCMGILPLEFMAGQPWQSLGLNGAEFYTIYGLDALVAGGECVVEASDADGNVNRWTMRVRIDNPSELRTYYAGGILQQVVQRLALPQAKQVNQQ</sequence>
<dbReference type="SUPFAM" id="SSF52016">
    <property type="entry name" value="LeuD/IlvD-like"/>
    <property type="match status" value="1"/>
</dbReference>
<dbReference type="InterPro" id="IPR001030">
    <property type="entry name" value="Acoase/IPM_deHydtase_lsu_aba"/>
</dbReference>
<dbReference type="Gene3D" id="6.10.190.10">
    <property type="match status" value="1"/>
</dbReference>
<evidence type="ECO:0000256" key="7">
    <source>
        <dbReference type="RuleBase" id="RU361275"/>
    </source>
</evidence>
<gene>
    <name evidence="10" type="ordered locus">Haur_2029</name>
</gene>
<dbReference type="InParanoid" id="A9AVI1"/>
<dbReference type="STRING" id="316274.Haur_2029"/>
<dbReference type="Gene3D" id="3.30.499.10">
    <property type="entry name" value="Aconitase, domain 3"/>
    <property type="match status" value="2"/>
</dbReference>
<proteinExistence type="inferred from homology"/>
<evidence type="ECO:0000259" key="8">
    <source>
        <dbReference type="Pfam" id="PF00330"/>
    </source>
</evidence>
<dbReference type="EMBL" id="CP000875">
    <property type="protein sequence ID" value="ABX04672.1"/>
    <property type="molecule type" value="Genomic_DNA"/>
</dbReference>
<dbReference type="SUPFAM" id="SSF53732">
    <property type="entry name" value="Aconitase iron-sulfur domain"/>
    <property type="match status" value="1"/>
</dbReference>
<comment type="cofactor">
    <cofactor evidence="1">
        <name>[4Fe-4S] cluster</name>
        <dbReference type="ChEBI" id="CHEBI:49883"/>
    </cofactor>
</comment>
<dbReference type="GO" id="GO:0051539">
    <property type="term" value="F:4 iron, 4 sulfur cluster binding"/>
    <property type="evidence" value="ECO:0007669"/>
    <property type="project" value="UniProtKB-KW"/>
</dbReference>
<protein>
    <recommendedName>
        <fullName evidence="7">Aconitate hydratase</fullName>
        <shortName evidence="7">Aconitase</shortName>
        <ecNumber evidence="7">4.2.1.3</ecNumber>
    </recommendedName>
</protein>
<evidence type="ECO:0000313" key="11">
    <source>
        <dbReference type="Proteomes" id="UP000000787"/>
    </source>
</evidence>
<keyword evidence="6 7" id="KW-0456">Lyase</keyword>
<evidence type="ECO:0000259" key="9">
    <source>
        <dbReference type="Pfam" id="PF00694"/>
    </source>
</evidence>
<dbReference type="NCBIfam" id="NF009520">
    <property type="entry name" value="PRK12881.1"/>
    <property type="match status" value="1"/>
</dbReference>
<name>A9AVI1_HERA2</name>
<evidence type="ECO:0000256" key="3">
    <source>
        <dbReference type="ARBA" id="ARBA00022723"/>
    </source>
</evidence>